<dbReference type="InterPro" id="IPR036102">
    <property type="entry name" value="OsmC/Ohrsf"/>
</dbReference>
<dbReference type="GO" id="GO:0006979">
    <property type="term" value="P:response to oxidative stress"/>
    <property type="evidence" value="ECO:0007669"/>
    <property type="project" value="InterPro"/>
</dbReference>
<dbReference type="NCBIfam" id="TIGR03561">
    <property type="entry name" value="organ_hyd_perox"/>
    <property type="match status" value="1"/>
</dbReference>
<dbReference type="HOGENOM" id="CLU_106355_2_1_0"/>
<organism evidence="2 3">
    <name type="scientific">Deinococcus peraridilitoris (strain DSM 19664 / LMG 22246 / CIP 109416 / KR-200)</name>
    <dbReference type="NCBI Taxonomy" id="937777"/>
    <lineage>
        <taxon>Bacteria</taxon>
        <taxon>Thermotogati</taxon>
        <taxon>Deinococcota</taxon>
        <taxon>Deinococci</taxon>
        <taxon>Deinococcales</taxon>
        <taxon>Deinococcaceae</taxon>
        <taxon>Deinococcus</taxon>
    </lineage>
</organism>
<dbReference type="Gene3D" id="3.30.300.20">
    <property type="match status" value="1"/>
</dbReference>
<dbReference type="RefSeq" id="WP_015234139.1">
    <property type="nucleotide sequence ID" value="NC_019793.1"/>
</dbReference>
<dbReference type="OrthoDB" id="9797508at2"/>
<name>K9ZW13_DEIPD</name>
<dbReference type="eggNOG" id="COG1764">
    <property type="taxonomic scope" value="Bacteria"/>
</dbReference>
<sequence>MSNAIFHTQATAHGGRAGHIETPDHHLDVKLSVPGQLGGKGGGGTNPEQLFAAGYASCFQSAIGVIARQENIEFGDSTVTALVGLLRDEQGYGLDVELQITLPGLSREQAEDLVHKAHQVCPYSRITRGNLDVRLTVVES</sequence>
<accession>K9ZW13</accession>
<dbReference type="KEGG" id="dpd:Deipe_0225"/>
<dbReference type="InterPro" id="IPR003718">
    <property type="entry name" value="OsmC/Ohr_fam"/>
</dbReference>
<dbReference type="PATRIC" id="fig|937777.3.peg.234"/>
<evidence type="ECO:0000256" key="1">
    <source>
        <dbReference type="ARBA" id="ARBA00007378"/>
    </source>
</evidence>
<dbReference type="InterPro" id="IPR015946">
    <property type="entry name" value="KH_dom-like_a/b"/>
</dbReference>
<dbReference type="PANTHER" id="PTHR33797">
    <property type="entry name" value="ORGANIC HYDROPEROXIDE RESISTANCE PROTEIN-LIKE"/>
    <property type="match status" value="1"/>
</dbReference>
<reference evidence="3" key="1">
    <citation type="submission" date="2012-03" db="EMBL/GenBank/DDBJ databases">
        <title>Complete sequence of chromosome of Deinococcus peraridilitoris DSM 19664.</title>
        <authorList>
            <person name="Lucas S."/>
            <person name="Copeland A."/>
            <person name="Lapidus A."/>
            <person name="Glavina del Rio T."/>
            <person name="Dalin E."/>
            <person name="Tice H."/>
            <person name="Bruce D."/>
            <person name="Goodwin L."/>
            <person name="Pitluck S."/>
            <person name="Peters L."/>
            <person name="Mikhailova N."/>
            <person name="Lu M."/>
            <person name="Kyrpides N."/>
            <person name="Mavromatis K."/>
            <person name="Ivanova N."/>
            <person name="Brettin T."/>
            <person name="Detter J.C."/>
            <person name="Han C."/>
            <person name="Larimer F."/>
            <person name="Land M."/>
            <person name="Hauser L."/>
            <person name="Markowitz V."/>
            <person name="Cheng J.-F."/>
            <person name="Hugenholtz P."/>
            <person name="Woyke T."/>
            <person name="Wu D."/>
            <person name="Pukall R."/>
            <person name="Steenblock K."/>
            <person name="Brambilla E."/>
            <person name="Klenk H.-P."/>
            <person name="Eisen J.A."/>
        </authorList>
    </citation>
    <scope>NUCLEOTIDE SEQUENCE [LARGE SCALE GENOMIC DNA]</scope>
    <source>
        <strain evidence="3">DSM 19664 / LMG 22246 / CIP 109416 / KR-200</strain>
    </source>
</reference>
<keyword evidence="3" id="KW-1185">Reference proteome</keyword>
<protein>
    <submittedName>
        <fullName evidence="2">Peroxiredoxin, Ohr subfamily</fullName>
    </submittedName>
</protein>
<gene>
    <name evidence="2" type="ordered locus">Deipe_0225</name>
</gene>
<dbReference type="STRING" id="937777.Deipe_0225"/>
<dbReference type="PANTHER" id="PTHR33797:SF2">
    <property type="entry name" value="ORGANIC HYDROPEROXIDE RESISTANCE PROTEIN-LIKE"/>
    <property type="match status" value="1"/>
</dbReference>
<dbReference type="EMBL" id="CP003382">
    <property type="protein sequence ID" value="AFZ65828.1"/>
    <property type="molecule type" value="Genomic_DNA"/>
</dbReference>
<proteinExistence type="inferred from homology"/>
<dbReference type="Gene3D" id="2.20.25.10">
    <property type="match status" value="1"/>
</dbReference>
<dbReference type="SUPFAM" id="SSF82784">
    <property type="entry name" value="OsmC-like"/>
    <property type="match status" value="1"/>
</dbReference>
<evidence type="ECO:0000313" key="3">
    <source>
        <dbReference type="Proteomes" id="UP000010467"/>
    </source>
</evidence>
<dbReference type="Pfam" id="PF02566">
    <property type="entry name" value="OsmC"/>
    <property type="match status" value="1"/>
</dbReference>
<dbReference type="AlphaFoldDB" id="K9ZW13"/>
<dbReference type="Proteomes" id="UP000010467">
    <property type="component" value="Chromosome"/>
</dbReference>
<evidence type="ECO:0000313" key="2">
    <source>
        <dbReference type="EMBL" id="AFZ65828.1"/>
    </source>
</evidence>
<dbReference type="InterPro" id="IPR019953">
    <property type="entry name" value="OHR"/>
</dbReference>
<comment type="similarity">
    <text evidence="1">Belongs to the OsmC/Ohr family.</text>
</comment>